<evidence type="ECO:0000313" key="1">
    <source>
        <dbReference type="EMBL" id="KAF5387354.1"/>
    </source>
</evidence>
<gene>
    <name evidence="1" type="ORF">D9757_005717</name>
</gene>
<comment type="caution">
    <text evidence="1">The sequence shown here is derived from an EMBL/GenBank/DDBJ whole genome shotgun (WGS) entry which is preliminary data.</text>
</comment>
<proteinExistence type="predicted"/>
<evidence type="ECO:0000313" key="2">
    <source>
        <dbReference type="Proteomes" id="UP000518752"/>
    </source>
</evidence>
<evidence type="ECO:0008006" key="3">
    <source>
        <dbReference type="Google" id="ProtNLM"/>
    </source>
</evidence>
<accession>A0A8H5MB25</accession>
<dbReference type="Pfam" id="PF11735">
    <property type="entry name" value="CAP59_mtransfer"/>
    <property type="match status" value="1"/>
</dbReference>
<organism evidence="1 2">
    <name type="scientific">Collybiopsis confluens</name>
    <dbReference type="NCBI Taxonomy" id="2823264"/>
    <lineage>
        <taxon>Eukaryota</taxon>
        <taxon>Fungi</taxon>
        <taxon>Dikarya</taxon>
        <taxon>Basidiomycota</taxon>
        <taxon>Agaricomycotina</taxon>
        <taxon>Agaricomycetes</taxon>
        <taxon>Agaricomycetidae</taxon>
        <taxon>Agaricales</taxon>
        <taxon>Marasmiineae</taxon>
        <taxon>Omphalotaceae</taxon>
        <taxon>Collybiopsis</taxon>
    </lineage>
</organism>
<sequence>MVLGFFLTIMLSLRRRNIFRLAFAAATLYLVRALFFPTSDSSSSSRTYASTIHSTQIEEQNFIERATRPDKWLNVQKHKFLQARIGRETKDEVLEDIIRNGINDYWDRFQLPYIVSRDTASMDVQHVLTAIDQLLSLNGWVAALCPTLVRPFNQNKHEDSWDDIIRQEHFYYFAIVIHSADHFLVDQLAVIIQIAKRLGPNNIFVSMLDYGSTDSTETLTDLCEAVLTLLSVPFRIRRVPGMTEDPNAAYYPLEEAYMRNLALEPLHELQQKRQIKFHRVIWLKGFTCPNDILETIKISFANDAAMVCGMDWAEHNGFFIFSDRWRTRDIEGDQFRQSKSSSKPEGVPPRDKLGAARYAQHLPFQVFCCEAGTHVVDPAQSYYKGISYRAGTDFHNVSTVDDAPFRGPDASCLDSSQAWFCRDLWVRSARDAMDEVDKANGAGLARGMKKRDLIDVAARDPLMDQARAAAEDEAKQKREAGAGVAAVDPDANVGSDYDAMSDEEGGEVVPPLVLEEPGKMSIPNSVFRPARILVNPRCPTTYAGVSHTQLALDLFGNGEDDEGVSGKYVLEDWEGAPESFVCQEQRQTGGRKATKTQRRLGFSLHEELQRMQ</sequence>
<dbReference type="PANTHER" id="PTHR34144:SF2">
    <property type="entry name" value="CAPSULAR ASSOCIATED PROTEIN"/>
    <property type="match status" value="1"/>
</dbReference>
<dbReference type="PANTHER" id="PTHR34144">
    <property type="entry name" value="CHROMOSOME 8, WHOLE GENOME SHOTGUN SEQUENCE"/>
    <property type="match status" value="1"/>
</dbReference>
<protein>
    <recommendedName>
        <fullName evidence="3">Glycosyltransferase family 69 protein</fullName>
    </recommendedName>
</protein>
<reference evidence="1 2" key="1">
    <citation type="journal article" date="2020" name="ISME J.">
        <title>Uncovering the hidden diversity of litter-decomposition mechanisms in mushroom-forming fungi.</title>
        <authorList>
            <person name="Floudas D."/>
            <person name="Bentzer J."/>
            <person name="Ahren D."/>
            <person name="Johansson T."/>
            <person name="Persson P."/>
            <person name="Tunlid A."/>
        </authorList>
    </citation>
    <scope>NUCLEOTIDE SEQUENCE [LARGE SCALE GENOMIC DNA]</scope>
    <source>
        <strain evidence="1 2">CBS 406.79</strain>
    </source>
</reference>
<name>A0A8H5MB25_9AGAR</name>
<dbReference type="EMBL" id="JAACJN010000033">
    <property type="protein sequence ID" value="KAF5387354.1"/>
    <property type="molecule type" value="Genomic_DNA"/>
</dbReference>
<dbReference type="AlphaFoldDB" id="A0A8H5MB25"/>
<dbReference type="Proteomes" id="UP000518752">
    <property type="component" value="Unassembled WGS sequence"/>
</dbReference>
<keyword evidence="2" id="KW-1185">Reference proteome</keyword>
<dbReference type="OrthoDB" id="3235770at2759"/>
<dbReference type="InterPro" id="IPR021047">
    <property type="entry name" value="Mannosyltransferase_CMT1"/>
</dbReference>